<evidence type="ECO:0000256" key="16">
    <source>
        <dbReference type="RuleBase" id="RU003848"/>
    </source>
</evidence>
<dbReference type="CDD" id="cd06503">
    <property type="entry name" value="ATP-synt_Fo_b"/>
    <property type="match status" value="1"/>
</dbReference>
<dbReference type="SUPFAM" id="SSF81573">
    <property type="entry name" value="F1F0 ATP synthase subunit B, membrane domain"/>
    <property type="match status" value="1"/>
</dbReference>
<dbReference type="NCBIfam" id="TIGR01144">
    <property type="entry name" value="ATP_synt_b"/>
    <property type="match status" value="1"/>
</dbReference>
<comment type="subcellular location">
    <subcellularLocation>
        <location evidence="15">Cell membrane</location>
        <topology evidence="15">Single-pass membrane protein</topology>
    </subcellularLocation>
    <subcellularLocation>
        <location evidence="14">Endomembrane system</location>
        <topology evidence="14">Single-pass membrane protein</topology>
    </subcellularLocation>
</comment>
<evidence type="ECO:0000256" key="9">
    <source>
        <dbReference type="ARBA" id="ARBA00023136"/>
    </source>
</evidence>
<dbReference type="Gene3D" id="1.20.5.620">
    <property type="entry name" value="F1F0 ATP synthase subunit B, membrane domain"/>
    <property type="match status" value="1"/>
</dbReference>
<name>A0A090T2F6_9VIBR</name>
<keyword evidence="10 15" id="KW-0066">ATP synthesis</keyword>
<dbReference type="GO" id="GO:0045259">
    <property type="term" value="C:proton-transporting ATP synthase complex"/>
    <property type="evidence" value="ECO:0007669"/>
    <property type="project" value="UniProtKB-KW"/>
</dbReference>
<reference evidence="17 18" key="1">
    <citation type="submission" date="2014-09" db="EMBL/GenBank/DDBJ databases">
        <title>Vibrio maritimus JCM 19240. (C210) whole genome shotgun sequence.</title>
        <authorList>
            <person name="Sawabe T."/>
            <person name="Meirelles P."/>
            <person name="Nakanishi M."/>
            <person name="Sayaka M."/>
            <person name="Hattori M."/>
            <person name="Ohkuma M."/>
        </authorList>
    </citation>
    <scope>NUCLEOTIDE SEQUENCE [LARGE SCALE GENOMIC DNA]</scope>
    <source>
        <strain evidence="17 18">JCM 19240</strain>
    </source>
</reference>
<evidence type="ECO:0000256" key="13">
    <source>
        <dbReference type="ARBA" id="ARBA00026054"/>
    </source>
</evidence>
<dbReference type="Proteomes" id="UP000029224">
    <property type="component" value="Unassembled WGS sequence"/>
</dbReference>
<dbReference type="AlphaFoldDB" id="A0A090T2F6"/>
<evidence type="ECO:0000256" key="6">
    <source>
        <dbReference type="ARBA" id="ARBA00022781"/>
    </source>
</evidence>
<evidence type="ECO:0000256" key="15">
    <source>
        <dbReference type="HAMAP-Rule" id="MF_01398"/>
    </source>
</evidence>
<comment type="function">
    <text evidence="12">Component of the F(0) channel, it forms part of the peripheral stalk, linking F(1) to F(0). The b'-subunit is a diverged and duplicated form of b found in plants and photosynthetic bacteria.</text>
</comment>
<keyword evidence="5 15" id="KW-0812">Transmembrane</keyword>
<evidence type="ECO:0000256" key="7">
    <source>
        <dbReference type="ARBA" id="ARBA00022989"/>
    </source>
</evidence>
<dbReference type="InterPro" id="IPR028987">
    <property type="entry name" value="ATP_synth_B-like_membr_sf"/>
</dbReference>
<comment type="function">
    <text evidence="11 15">F(1)F(0) ATP synthase produces ATP from ADP in the presence of a proton or sodium gradient. F-type ATPases consist of two structural domains, F(1) containing the extramembraneous catalytic core and F(0) containing the membrane proton channel, linked together by a central stalk and a peripheral stalk. During catalysis, ATP synthesis in the catalytic domain of F(1) is coupled via a rotary mechanism of the central stalk subunits to proton translocation.</text>
</comment>
<comment type="subunit">
    <text evidence="13">F-type ATPases have 2 components, F(1) - the catalytic core - and F(0) - the membrane proton channel. F(1) has five subunits: alpha(3), beta(3), gamma(1), delta(1), epsilon(1). F(0) has four main subunits: a(1), b(2) and c(10-14). The alpha and beta chains form an alternating ring which encloses part of the gamma chain. F(1) is attached to F(0) by a central stalk formed by the gamma and epsilon chains, while a peripheral stalk is formed by the delta and b chains.</text>
</comment>
<evidence type="ECO:0000256" key="5">
    <source>
        <dbReference type="ARBA" id="ARBA00022692"/>
    </source>
</evidence>
<evidence type="ECO:0000256" key="2">
    <source>
        <dbReference type="ARBA" id="ARBA00022448"/>
    </source>
</evidence>
<evidence type="ECO:0000256" key="4">
    <source>
        <dbReference type="ARBA" id="ARBA00022547"/>
    </source>
</evidence>
<dbReference type="PANTHER" id="PTHR33445:SF1">
    <property type="entry name" value="ATP SYNTHASE SUBUNIT B"/>
    <property type="match status" value="1"/>
</dbReference>
<comment type="subunit">
    <text evidence="15">F-type ATPases have 2 components, F(1) - the catalytic core - and F(0) - the membrane proton channel. F(1) has five subunits: alpha(3), beta(3), gamma(1), delta(1), epsilon(1). F(0) has three main subunits: a(1), b(2) and c(10-14). The alpha and beta chains form an alternating ring which encloses part of the gamma chain. F(1) is attached to F(0) by a central stalk formed by the gamma and epsilon chains, while a peripheral stalk is formed by the delta and b chains.</text>
</comment>
<evidence type="ECO:0000256" key="11">
    <source>
        <dbReference type="ARBA" id="ARBA00025198"/>
    </source>
</evidence>
<reference evidence="17 18" key="2">
    <citation type="submission" date="2014-09" db="EMBL/GenBank/DDBJ databases">
        <authorList>
            <consortium name="NBRP consortium"/>
            <person name="Sawabe T."/>
            <person name="Meirelles P."/>
            <person name="Nakanishi M."/>
            <person name="Sayaka M."/>
            <person name="Hattori M."/>
            <person name="Ohkuma M."/>
        </authorList>
    </citation>
    <scope>NUCLEOTIDE SEQUENCE [LARGE SCALE GENOMIC DNA]</scope>
    <source>
        <strain evidence="17 18">JCM 19240</strain>
    </source>
</reference>
<evidence type="ECO:0000256" key="10">
    <source>
        <dbReference type="ARBA" id="ARBA00023310"/>
    </source>
</evidence>
<accession>A0A090T2F6</accession>
<dbReference type="GO" id="GO:0046961">
    <property type="term" value="F:proton-transporting ATPase activity, rotational mechanism"/>
    <property type="evidence" value="ECO:0007669"/>
    <property type="project" value="TreeGrafter"/>
</dbReference>
<keyword evidence="6 15" id="KW-0375">Hydrogen ion transport</keyword>
<comment type="caution">
    <text evidence="17">The sequence shown here is derived from an EMBL/GenBank/DDBJ whole genome shotgun (WGS) entry which is preliminary data.</text>
</comment>
<dbReference type="PANTHER" id="PTHR33445">
    <property type="entry name" value="ATP SYNTHASE SUBUNIT B', CHLOROPLASTIC"/>
    <property type="match status" value="1"/>
</dbReference>
<dbReference type="OrthoDB" id="9788020at2"/>
<evidence type="ECO:0000256" key="14">
    <source>
        <dbReference type="ARBA" id="ARBA00037847"/>
    </source>
</evidence>
<evidence type="ECO:0000256" key="3">
    <source>
        <dbReference type="ARBA" id="ARBA00022475"/>
    </source>
</evidence>
<comment type="similarity">
    <text evidence="1 15 16">Belongs to the ATPase B chain family.</text>
</comment>
<dbReference type="InterPro" id="IPR002146">
    <property type="entry name" value="ATP_synth_b/b'su_bac/chlpt"/>
</dbReference>
<evidence type="ECO:0000256" key="8">
    <source>
        <dbReference type="ARBA" id="ARBA00023065"/>
    </source>
</evidence>
<dbReference type="InterPro" id="IPR050059">
    <property type="entry name" value="ATP_synthase_B_chain"/>
</dbReference>
<dbReference type="NCBIfam" id="NF004411">
    <property type="entry name" value="PRK05759.1-2"/>
    <property type="match status" value="1"/>
</dbReference>
<gene>
    <name evidence="15" type="primary">atpF</name>
    <name evidence="17" type="ORF">JCM19240_1044</name>
</gene>
<dbReference type="GO" id="GO:0012505">
    <property type="term" value="C:endomembrane system"/>
    <property type="evidence" value="ECO:0007669"/>
    <property type="project" value="UniProtKB-SubCell"/>
</dbReference>
<dbReference type="Pfam" id="PF00430">
    <property type="entry name" value="ATP-synt_B"/>
    <property type="match status" value="1"/>
</dbReference>
<keyword evidence="4 15" id="KW-0138">CF(0)</keyword>
<keyword evidence="8 15" id="KW-0406">Ion transport</keyword>
<evidence type="ECO:0000256" key="12">
    <source>
        <dbReference type="ARBA" id="ARBA00025614"/>
    </source>
</evidence>
<organism evidence="17 18">
    <name type="scientific">Vibrio maritimus</name>
    <dbReference type="NCBI Taxonomy" id="990268"/>
    <lineage>
        <taxon>Bacteria</taxon>
        <taxon>Pseudomonadati</taxon>
        <taxon>Pseudomonadota</taxon>
        <taxon>Gammaproteobacteria</taxon>
        <taxon>Vibrionales</taxon>
        <taxon>Vibrionaceae</taxon>
        <taxon>Vibrio</taxon>
    </lineage>
</organism>
<keyword evidence="7 15" id="KW-1133">Transmembrane helix</keyword>
<evidence type="ECO:0000313" key="17">
    <source>
        <dbReference type="EMBL" id="GAL34136.1"/>
    </source>
</evidence>
<evidence type="ECO:0000256" key="1">
    <source>
        <dbReference type="ARBA" id="ARBA00005513"/>
    </source>
</evidence>
<dbReference type="InterPro" id="IPR005864">
    <property type="entry name" value="ATP_synth_F0_bsu_bac"/>
</dbReference>
<dbReference type="GO" id="GO:0005886">
    <property type="term" value="C:plasma membrane"/>
    <property type="evidence" value="ECO:0007669"/>
    <property type="project" value="UniProtKB-SubCell"/>
</dbReference>
<keyword evidence="2 15" id="KW-0813">Transport</keyword>
<dbReference type="GO" id="GO:0046933">
    <property type="term" value="F:proton-transporting ATP synthase activity, rotational mechanism"/>
    <property type="evidence" value="ECO:0007669"/>
    <property type="project" value="UniProtKB-UniRule"/>
</dbReference>
<protein>
    <recommendedName>
        <fullName evidence="15">ATP synthase subunit b</fullName>
    </recommendedName>
    <alternativeName>
        <fullName evidence="15">ATP synthase F(0) sector subunit b</fullName>
    </alternativeName>
    <alternativeName>
        <fullName evidence="15">ATPase subunit I</fullName>
    </alternativeName>
    <alternativeName>
        <fullName evidence="15">F-type ATPase subunit b</fullName>
        <shortName evidence="15">F-ATPase subunit b</shortName>
    </alternativeName>
</protein>
<evidence type="ECO:0000313" key="18">
    <source>
        <dbReference type="Proteomes" id="UP000029224"/>
    </source>
</evidence>
<dbReference type="EMBL" id="BBMT01000004">
    <property type="protein sequence ID" value="GAL34136.1"/>
    <property type="molecule type" value="Genomic_DNA"/>
</dbReference>
<dbReference type="HAMAP" id="MF_01398">
    <property type="entry name" value="ATP_synth_b_bprime"/>
    <property type="match status" value="1"/>
</dbReference>
<keyword evidence="18" id="KW-1185">Reference proteome</keyword>
<sequence length="156" mass="17526">MNLNATMLGQAISFVIFVWLCMKYVWPPLVTLLDERRDEIATGIKNTEAATKELELAKANGECIVAEAREKAQAIIELGQQRQNQLVEEAAELAQKQKAKIIAEGKAEVESEKSKVRQELKSEMADLVIESASKLIRKNLDSKSNRELVEHMISEM</sequence>
<keyword evidence="3 15" id="KW-1003">Cell membrane</keyword>
<proteinExistence type="inferred from homology"/>
<keyword evidence="9 15" id="KW-0472">Membrane</keyword>